<protein>
    <submittedName>
        <fullName evidence="3">Mitochondrial acyl carrier protein 3</fullName>
    </submittedName>
</protein>
<evidence type="ECO:0000256" key="2">
    <source>
        <dbReference type="ARBA" id="ARBA00022553"/>
    </source>
</evidence>
<sequence length="101" mass="11330">MSIPHWAKGHGLIKGSGPLLTDSKAGDYLETRDHRYVCMAETADFEDWCIESLDRVELVVIFEHEFSIEIPDKNAGKLSCCADVAKYSRSCAVPKNMRIPD</sequence>
<evidence type="ECO:0000313" key="4">
    <source>
        <dbReference type="Proteomes" id="UP000585474"/>
    </source>
</evidence>
<dbReference type="EMBL" id="BJWL01000015">
    <property type="protein sequence ID" value="GFZ03345.1"/>
    <property type="molecule type" value="Genomic_DNA"/>
</dbReference>
<dbReference type="Proteomes" id="UP000585474">
    <property type="component" value="Unassembled WGS sequence"/>
</dbReference>
<dbReference type="InterPro" id="IPR036736">
    <property type="entry name" value="ACP-like_sf"/>
</dbReference>
<keyword evidence="2" id="KW-0597">Phosphoprotein</keyword>
<keyword evidence="1" id="KW-0596">Phosphopantetheine</keyword>
<evidence type="ECO:0000256" key="1">
    <source>
        <dbReference type="ARBA" id="ARBA00022450"/>
    </source>
</evidence>
<proteinExistence type="predicted"/>
<dbReference type="OrthoDB" id="448946at2759"/>
<dbReference type="InterPro" id="IPR003231">
    <property type="entry name" value="ACP"/>
</dbReference>
<dbReference type="PANTHER" id="PTHR20863">
    <property type="entry name" value="ACYL CARRIER PROTEIN"/>
    <property type="match status" value="1"/>
</dbReference>
<keyword evidence="4" id="KW-1185">Reference proteome</keyword>
<evidence type="ECO:0000313" key="3">
    <source>
        <dbReference type="EMBL" id="GFZ03345.1"/>
    </source>
</evidence>
<reference evidence="3 4" key="1">
    <citation type="submission" date="2019-07" db="EMBL/GenBank/DDBJ databases">
        <title>De Novo Assembly of kiwifruit Actinidia rufa.</title>
        <authorList>
            <person name="Sugita-Konishi S."/>
            <person name="Sato K."/>
            <person name="Mori E."/>
            <person name="Abe Y."/>
            <person name="Kisaki G."/>
            <person name="Hamano K."/>
            <person name="Suezawa K."/>
            <person name="Otani M."/>
            <person name="Fukuda T."/>
            <person name="Manabe T."/>
            <person name="Gomi K."/>
            <person name="Tabuchi M."/>
            <person name="Akimitsu K."/>
            <person name="Kataoka I."/>
        </authorList>
    </citation>
    <scope>NUCLEOTIDE SEQUENCE [LARGE SCALE GENOMIC DNA]</scope>
    <source>
        <strain evidence="4">cv. Fuchu</strain>
    </source>
</reference>
<dbReference type="AlphaFoldDB" id="A0A7J0FXC6"/>
<gene>
    <name evidence="3" type="ORF">Acr_15g0019530</name>
</gene>
<comment type="caution">
    <text evidence="3">The sequence shown here is derived from an EMBL/GenBank/DDBJ whole genome shotgun (WGS) entry which is preliminary data.</text>
</comment>
<dbReference type="Gene3D" id="1.10.1200.10">
    <property type="entry name" value="ACP-like"/>
    <property type="match status" value="1"/>
</dbReference>
<name>A0A7J0FXC6_9ERIC</name>
<dbReference type="GO" id="GO:0005739">
    <property type="term" value="C:mitochondrion"/>
    <property type="evidence" value="ECO:0007669"/>
    <property type="project" value="TreeGrafter"/>
</dbReference>
<accession>A0A7J0FXC6</accession>
<dbReference type="GO" id="GO:0000036">
    <property type="term" value="F:acyl carrier activity"/>
    <property type="evidence" value="ECO:0007669"/>
    <property type="project" value="TreeGrafter"/>
</dbReference>
<organism evidence="3 4">
    <name type="scientific">Actinidia rufa</name>
    <dbReference type="NCBI Taxonomy" id="165716"/>
    <lineage>
        <taxon>Eukaryota</taxon>
        <taxon>Viridiplantae</taxon>
        <taxon>Streptophyta</taxon>
        <taxon>Embryophyta</taxon>
        <taxon>Tracheophyta</taxon>
        <taxon>Spermatophyta</taxon>
        <taxon>Magnoliopsida</taxon>
        <taxon>eudicotyledons</taxon>
        <taxon>Gunneridae</taxon>
        <taxon>Pentapetalae</taxon>
        <taxon>asterids</taxon>
        <taxon>Ericales</taxon>
        <taxon>Actinidiaceae</taxon>
        <taxon>Actinidia</taxon>
    </lineage>
</organism>
<dbReference type="GO" id="GO:0000035">
    <property type="term" value="F:acyl binding"/>
    <property type="evidence" value="ECO:0007669"/>
    <property type="project" value="TreeGrafter"/>
</dbReference>
<dbReference type="SUPFAM" id="SSF47336">
    <property type="entry name" value="ACP-like"/>
    <property type="match status" value="1"/>
</dbReference>
<dbReference type="PANTHER" id="PTHR20863:SF60">
    <property type="entry name" value="ACYL CARRIER PROTEIN 3, MITOCHONDRIAL"/>
    <property type="match status" value="1"/>
</dbReference>